<name>A0A4R0RH94_9APHY</name>
<evidence type="ECO:0000259" key="1">
    <source>
        <dbReference type="Pfam" id="PF12937"/>
    </source>
</evidence>
<dbReference type="Proteomes" id="UP000292702">
    <property type="component" value="Unassembled WGS sequence"/>
</dbReference>
<accession>A0A4R0RH94</accession>
<sequence>MATLTSLPPELLLDIFSYNAADLSAGHIAITVGCVCKSFHHVVQSIDLFYVPLRSIGGMQNFLGVLRRRADARKRVRSLLIAACSDSSKEDMTSGIDPTALVEEIISNINPSCLHTLFIYFPSSNHNVPTLHFPTSLPALTTLHLSGLIATVPSSIRDPFPHLKNVRLLRISELSEDHRNIPQILHALAPDLTQLQLSLQGATSAFTSRLVTQVGDFLNANLNSRPLSLLNHAFPDSLKQIVLDSNLPFRGEGFSPALPLLFATLRLMAAHQKIVQDQESVVLVPFPQVEGEDREKEELVEEWTRVNVGEDVERPDRSHRTDPALPV</sequence>
<dbReference type="InterPro" id="IPR001810">
    <property type="entry name" value="F-box_dom"/>
</dbReference>
<dbReference type="AlphaFoldDB" id="A0A4R0RH94"/>
<dbReference type="Gene3D" id="3.80.10.10">
    <property type="entry name" value="Ribonuclease Inhibitor"/>
    <property type="match status" value="1"/>
</dbReference>
<protein>
    <recommendedName>
        <fullName evidence="1">F-box domain-containing protein</fullName>
    </recommendedName>
</protein>
<dbReference type="InterPro" id="IPR036047">
    <property type="entry name" value="F-box-like_dom_sf"/>
</dbReference>
<gene>
    <name evidence="2" type="ORF">EIP91_001717</name>
</gene>
<feature type="domain" description="F-box" evidence="1">
    <location>
        <begin position="5"/>
        <end position="48"/>
    </location>
</feature>
<evidence type="ECO:0000313" key="3">
    <source>
        <dbReference type="Proteomes" id="UP000292702"/>
    </source>
</evidence>
<reference evidence="2 3" key="1">
    <citation type="submission" date="2018-11" db="EMBL/GenBank/DDBJ databases">
        <title>Genome assembly of Steccherinum ochraceum LE-BIN_3174, the white-rot fungus of the Steccherinaceae family (The Residual Polyporoid clade, Polyporales, Basidiomycota).</title>
        <authorList>
            <person name="Fedorova T.V."/>
            <person name="Glazunova O.A."/>
            <person name="Landesman E.O."/>
            <person name="Moiseenko K.V."/>
            <person name="Psurtseva N.V."/>
            <person name="Savinova O.S."/>
            <person name="Shakhova N.V."/>
            <person name="Tyazhelova T.V."/>
            <person name="Vasina D.V."/>
        </authorList>
    </citation>
    <scope>NUCLEOTIDE SEQUENCE [LARGE SCALE GENOMIC DNA]</scope>
    <source>
        <strain evidence="2 3">LE-BIN_3174</strain>
    </source>
</reference>
<evidence type="ECO:0000313" key="2">
    <source>
        <dbReference type="EMBL" id="TCD66163.1"/>
    </source>
</evidence>
<dbReference type="SUPFAM" id="SSF81383">
    <property type="entry name" value="F-box domain"/>
    <property type="match status" value="1"/>
</dbReference>
<dbReference type="EMBL" id="RWJN01000147">
    <property type="protein sequence ID" value="TCD66163.1"/>
    <property type="molecule type" value="Genomic_DNA"/>
</dbReference>
<dbReference type="InterPro" id="IPR032675">
    <property type="entry name" value="LRR_dom_sf"/>
</dbReference>
<comment type="caution">
    <text evidence="2">The sequence shown here is derived from an EMBL/GenBank/DDBJ whole genome shotgun (WGS) entry which is preliminary data.</text>
</comment>
<organism evidence="2 3">
    <name type="scientific">Steccherinum ochraceum</name>
    <dbReference type="NCBI Taxonomy" id="92696"/>
    <lineage>
        <taxon>Eukaryota</taxon>
        <taxon>Fungi</taxon>
        <taxon>Dikarya</taxon>
        <taxon>Basidiomycota</taxon>
        <taxon>Agaricomycotina</taxon>
        <taxon>Agaricomycetes</taxon>
        <taxon>Polyporales</taxon>
        <taxon>Steccherinaceae</taxon>
        <taxon>Steccherinum</taxon>
    </lineage>
</organism>
<dbReference type="Pfam" id="PF12937">
    <property type="entry name" value="F-box-like"/>
    <property type="match status" value="1"/>
</dbReference>
<proteinExistence type="predicted"/>
<keyword evidence="3" id="KW-1185">Reference proteome</keyword>
<dbReference type="CDD" id="cd09917">
    <property type="entry name" value="F-box_SF"/>
    <property type="match status" value="1"/>
</dbReference>